<evidence type="ECO:0000256" key="2">
    <source>
        <dbReference type="ARBA" id="ARBA00022603"/>
    </source>
</evidence>
<keyword evidence="3 6" id="KW-0808">Transferase</keyword>
<accession>A0A5A7PV73</accession>
<comment type="caution">
    <text evidence="9">The sequence shown here is derived from an EMBL/GenBank/DDBJ whole genome shotgun (WGS) entry which is preliminary data.</text>
</comment>
<protein>
    <recommendedName>
        <fullName evidence="6">RNA methyltransferase</fullName>
        <ecNumber evidence="6">2.1.1.-</ecNumber>
    </recommendedName>
</protein>
<gene>
    <name evidence="9" type="ORF">STAS_12926</name>
</gene>
<evidence type="ECO:0000313" key="10">
    <source>
        <dbReference type="Proteomes" id="UP000325081"/>
    </source>
</evidence>
<organism evidence="9 10">
    <name type="scientific">Striga asiatica</name>
    <name type="common">Asiatic witchweed</name>
    <name type="synonym">Buchnera asiatica</name>
    <dbReference type="NCBI Taxonomy" id="4170"/>
    <lineage>
        <taxon>Eukaryota</taxon>
        <taxon>Viridiplantae</taxon>
        <taxon>Streptophyta</taxon>
        <taxon>Embryophyta</taxon>
        <taxon>Tracheophyta</taxon>
        <taxon>Spermatophyta</taxon>
        <taxon>Magnoliopsida</taxon>
        <taxon>eudicotyledons</taxon>
        <taxon>Gunneridae</taxon>
        <taxon>Pentapetalae</taxon>
        <taxon>asterids</taxon>
        <taxon>lamiids</taxon>
        <taxon>Lamiales</taxon>
        <taxon>Orobanchaceae</taxon>
        <taxon>Buchnereae</taxon>
        <taxon>Striga</taxon>
    </lineage>
</organism>
<dbReference type="EMBL" id="BKCP01005183">
    <property type="protein sequence ID" value="GER36581.1"/>
    <property type="molecule type" value="Genomic_DNA"/>
</dbReference>
<evidence type="ECO:0000256" key="1">
    <source>
        <dbReference type="ARBA" id="ARBA00008361"/>
    </source>
</evidence>
<dbReference type="Gene3D" id="3.40.50.150">
    <property type="entry name" value="Vaccinia Virus protein VP39"/>
    <property type="match status" value="1"/>
</dbReference>
<dbReference type="Pfam" id="PF06325">
    <property type="entry name" value="PrmA"/>
    <property type="match status" value="1"/>
</dbReference>
<feature type="compositionally biased region" description="Polar residues" evidence="7">
    <location>
        <begin position="97"/>
        <end position="107"/>
    </location>
</feature>
<dbReference type="GO" id="GO:0032259">
    <property type="term" value="P:methylation"/>
    <property type="evidence" value="ECO:0007669"/>
    <property type="project" value="UniProtKB-KW"/>
</dbReference>
<keyword evidence="10" id="KW-1185">Reference proteome</keyword>
<feature type="domain" description="Bin3-type SAM" evidence="8">
    <location>
        <begin position="138"/>
        <end position="373"/>
    </location>
</feature>
<dbReference type="InterPro" id="IPR010675">
    <property type="entry name" value="Bin3_C"/>
</dbReference>
<dbReference type="InterPro" id="IPR029063">
    <property type="entry name" value="SAM-dependent_MTases_sf"/>
</dbReference>
<evidence type="ECO:0000256" key="4">
    <source>
        <dbReference type="ARBA" id="ARBA00022691"/>
    </source>
</evidence>
<feature type="compositionally biased region" description="Basic and acidic residues" evidence="7">
    <location>
        <begin position="66"/>
        <end position="80"/>
    </location>
</feature>
<dbReference type="SUPFAM" id="SSF53335">
    <property type="entry name" value="S-adenosyl-L-methionine-dependent methyltransferases"/>
    <property type="match status" value="1"/>
</dbReference>
<dbReference type="GO" id="GO:0008171">
    <property type="term" value="F:O-methyltransferase activity"/>
    <property type="evidence" value="ECO:0007669"/>
    <property type="project" value="UniProtKB-UniRule"/>
</dbReference>
<dbReference type="EC" id="2.1.1.-" evidence="6"/>
<dbReference type="PANTHER" id="PTHR12315">
    <property type="entry name" value="BICOID-INTERACTING PROTEIN RELATED"/>
    <property type="match status" value="1"/>
</dbReference>
<evidence type="ECO:0000256" key="3">
    <source>
        <dbReference type="ARBA" id="ARBA00022679"/>
    </source>
</evidence>
<evidence type="ECO:0000256" key="5">
    <source>
        <dbReference type="PROSITE-ProRule" id="PRU00848"/>
    </source>
</evidence>
<reference evidence="10" key="1">
    <citation type="journal article" date="2019" name="Curr. Biol.">
        <title>Genome Sequence of Striga asiatica Provides Insight into the Evolution of Plant Parasitism.</title>
        <authorList>
            <person name="Yoshida S."/>
            <person name="Kim S."/>
            <person name="Wafula E.K."/>
            <person name="Tanskanen J."/>
            <person name="Kim Y.M."/>
            <person name="Honaas L."/>
            <person name="Yang Z."/>
            <person name="Spallek T."/>
            <person name="Conn C.E."/>
            <person name="Ichihashi Y."/>
            <person name="Cheong K."/>
            <person name="Cui S."/>
            <person name="Der J.P."/>
            <person name="Gundlach H."/>
            <person name="Jiao Y."/>
            <person name="Hori C."/>
            <person name="Ishida J.K."/>
            <person name="Kasahara H."/>
            <person name="Kiba T."/>
            <person name="Kim M.S."/>
            <person name="Koo N."/>
            <person name="Laohavisit A."/>
            <person name="Lee Y.H."/>
            <person name="Lumba S."/>
            <person name="McCourt P."/>
            <person name="Mortimer J.C."/>
            <person name="Mutuku J.M."/>
            <person name="Nomura T."/>
            <person name="Sasaki-Sekimoto Y."/>
            <person name="Seto Y."/>
            <person name="Wang Y."/>
            <person name="Wakatake T."/>
            <person name="Sakakibara H."/>
            <person name="Demura T."/>
            <person name="Yamaguchi S."/>
            <person name="Yoneyama K."/>
            <person name="Manabe R.I."/>
            <person name="Nelson D.C."/>
            <person name="Schulman A.H."/>
            <person name="Timko M.P."/>
            <person name="dePamphilis C.W."/>
            <person name="Choi D."/>
            <person name="Shirasu K."/>
        </authorList>
    </citation>
    <scope>NUCLEOTIDE SEQUENCE [LARGE SCALE GENOMIC DNA]</scope>
    <source>
        <strain evidence="10">cv. UVA1</strain>
    </source>
</reference>
<comment type="similarity">
    <text evidence="1 6">Belongs to the methyltransferase superfamily.</text>
</comment>
<dbReference type="PROSITE" id="PS51515">
    <property type="entry name" value="BIN3_SAM"/>
    <property type="match status" value="1"/>
</dbReference>
<evidence type="ECO:0000313" key="9">
    <source>
        <dbReference type="EMBL" id="GER36581.1"/>
    </source>
</evidence>
<keyword evidence="2 6" id="KW-0489">Methyltransferase</keyword>
<evidence type="ECO:0000256" key="6">
    <source>
        <dbReference type="RuleBase" id="RU367087"/>
    </source>
</evidence>
<dbReference type="AlphaFoldDB" id="A0A5A7PV73"/>
<evidence type="ECO:0000259" key="8">
    <source>
        <dbReference type="PROSITE" id="PS51515"/>
    </source>
</evidence>
<evidence type="ECO:0000256" key="7">
    <source>
        <dbReference type="SAM" id="MobiDB-lite"/>
    </source>
</evidence>
<name>A0A5A7PV73_STRAF</name>
<proteinExistence type="inferred from homology"/>
<dbReference type="PANTHER" id="PTHR12315:SF0">
    <property type="entry name" value="7SK SNRNA METHYLPHOSPHATE CAPPING ENZYME"/>
    <property type="match status" value="1"/>
</dbReference>
<dbReference type="InterPro" id="IPR024160">
    <property type="entry name" value="BIN3_SAM-bd_dom"/>
</dbReference>
<dbReference type="Proteomes" id="UP000325081">
    <property type="component" value="Unassembled WGS sequence"/>
</dbReference>
<feature type="region of interest" description="Disordered" evidence="7">
    <location>
        <begin position="66"/>
        <end position="111"/>
    </location>
</feature>
<dbReference type="GO" id="GO:0017069">
    <property type="term" value="F:snRNA binding"/>
    <property type="evidence" value="ECO:0007669"/>
    <property type="project" value="TreeGrafter"/>
</dbReference>
<dbReference type="GO" id="GO:0040031">
    <property type="term" value="P:snRNA modification"/>
    <property type="evidence" value="ECO:0007669"/>
    <property type="project" value="TreeGrafter"/>
</dbReference>
<dbReference type="OrthoDB" id="10017101at2759"/>
<dbReference type="Pfam" id="PF06859">
    <property type="entry name" value="Bin3"/>
    <property type="match status" value="1"/>
</dbReference>
<keyword evidence="4 5" id="KW-0949">S-adenosyl-L-methionine</keyword>
<sequence length="373" mass="42244">MPAARPRHSGLINRLSPASIAVPSRYLALSVSGQLPSPACPSRSLALLRRRAASIATFKASIRQQMEVESKSNHKSEHTKTGCNMKRNNEEKKTELAGQSATCSGQQHSKKRNRKEVAIFGNYRNYYGYRVGHDLDEDPRLKMMKREWFEGKDCLDIGCNSGLITIAVAKKFGCRSILGVDIDGARVEDANWTLRKVVRASTHKGNSKSERSADAELASSLGNNTTESLTDEKRDDSLKTDLLKIVSFQKGNFVQSWRPPENKCFHATFCLSVAKWIHLNWGDEGLITLFWRVWKLLLPGGIFILEPQPWSSYYNNRLVSETAATNYKNIQFSPEDFQDILLDKIGFRRVENITPREFGNKQGFDRPILAFWK</sequence>
<dbReference type="InterPro" id="IPR039772">
    <property type="entry name" value="Bin3-like"/>
</dbReference>
<dbReference type="GO" id="GO:0008173">
    <property type="term" value="F:RNA methyltransferase activity"/>
    <property type="evidence" value="ECO:0007669"/>
    <property type="project" value="UniProtKB-UniRule"/>
</dbReference>